<feature type="chain" id="PRO_5041949305" description="DUF7732 domain-containing protein" evidence="3">
    <location>
        <begin position="20"/>
        <end position="274"/>
    </location>
</feature>
<dbReference type="Pfam" id="PF24866">
    <property type="entry name" value="DUF7732"/>
    <property type="match status" value="1"/>
</dbReference>
<sequence>MKLSWATSLLLLCSTGVSALSIPRADLILHDQISQNDHIDLEKRRGGGGGGGGRGGSSGSSGGSSGGRSGSSSSGSSSGSSGSSGSRGSTSSSSNRGGSSSGGSGVAPSYGGGRYYSGGALSLYTAGRASPSARITPFLLPVAALAFFPGIWLYGAYAYPYSHPYHYHNNTSNHNDTLPVVCLCEEHQECGCDDNNNSTYYEDLFNGTQPKNTSNTRVVNVNGTEKIYINGTLPNGTTADDGTESSASPAVMTLMHASGYWATFAVVAAAVSMI</sequence>
<evidence type="ECO:0000256" key="1">
    <source>
        <dbReference type="SAM" id="MobiDB-lite"/>
    </source>
</evidence>
<feature type="compositionally biased region" description="Low complexity" evidence="1">
    <location>
        <begin position="70"/>
        <end position="98"/>
    </location>
</feature>
<evidence type="ECO:0000256" key="2">
    <source>
        <dbReference type="SAM" id="Phobius"/>
    </source>
</evidence>
<dbReference type="Proteomes" id="UP001216150">
    <property type="component" value="Unassembled WGS sequence"/>
</dbReference>
<feature type="region of interest" description="Disordered" evidence="1">
    <location>
        <begin position="40"/>
        <end position="106"/>
    </location>
</feature>
<feature type="transmembrane region" description="Helical" evidence="2">
    <location>
        <begin position="138"/>
        <end position="159"/>
    </location>
</feature>
<keyword evidence="2" id="KW-0472">Membrane</keyword>
<feature type="signal peptide" evidence="3">
    <location>
        <begin position="1"/>
        <end position="19"/>
    </location>
</feature>
<dbReference type="EMBL" id="JAQJAC010000009">
    <property type="protein sequence ID" value="KAJ5573089.1"/>
    <property type="molecule type" value="Genomic_DNA"/>
</dbReference>
<reference evidence="5 6" key="1">
    <citation type="journal article" date="2023" name="IMA Fungus">
        <title>Comparative genomic study of the Penicillium genus elucidates a diverse pangenome and 15 lateral gene transfer events.</title>
        <authorList>
            <person name="Petersen C."/>
            <person name="Sorensen T."/>
            <person name="Nielsen M.R."/>
            <person name="Sondergaard T.E."/>
            <person name="Sorensen J.L."/>
            <person name="Fitzpatrick D.A."/>
            <person name="Frisvad J.C."/>
            <person name="Nielsen K.L."/>
        </authorList>
    </citation>
    <scope>NUCLEOTIDE SEQUENCE [LARGE SCALE GENOMIC DNA]</scope>
    <source>
        <strain evidence="5 6">IBT 29057</strain>
    </source>
</reference>
<organism evidence="5 6">
    <name type="scientific">Penicillium hetheringtonii</name>
    <dbReference type="NCBI Taxonomy" id="911720"/>
    <lineage>
        <taxon>Eukaryota</taxon>
        <taxon>Fungi</taxon>
        <taxon>Dikarya</taxon>
        <taxon>Ascomycota</taxon>
        <taxon>Pezizomycotina</taxon>
        <taxon>Eurotiomycetes</taxon>
        <taxon>Eurotiomycetidae</taxon>
        <taxon>Eurotiales</taxon>
        <taxon>Aspergillaceae</taxon>
        <taxon>Penicillium</taxon>
    </lineage>
</organism>
<evidence type="ECO:0000313" key="5">
    <source>
        <dbReference type="EMBL" id="KAJ5573089.1"/>
    </source>
</evidence>
<protein>
    <recommendedName>
        <fullName evidence="4">DUF7732 domain-containing protein</fullName>
    </recommendedName>
</protein>
<keyword evidence="3" id="KW-0732">Signal</keyword>
<keyword evidence="2" id="KW-0812">Transmembrane</keyword>
<dbReference type="PANTHER" id="PTHR42091">
    <property type="entry name" value="CONSERVED GLYCINE-RICH PROTEIN (AFU_ORTHOLOGUE AFUA_7G02440)"/>
    <property type="match status" value="1"/>
</dbReference>
<keyword evidence="2" id="KW-1133">Transmembrane helix</keyword>
<dbReference type="AlphaFoldDB" id="A0AAD6DCD9"/>
<evidence type="ECO:0000313" key="6">
    <source>
        <dbReference type="Proteomes" id="UP001216150"/>
    </source>
</evidence>
<comment type="caution">
    <text evidence="5">The sequence shown here is derived from an EMBL/GenBank/DDBJ whole genome shotgun (WGS) entry which is preliminary data.</text>
</comment>
<keyword evidence="6" id="KW-1185">Reference proteome</keyword>
<proteinExistence type="predicted"/>
<gene>
    <name evidence="5" type="ORF">N7450_010073</name>
</gene>
<feature type="domain" description="DUF7732" evidence="4">
    <location>
        <begin position="115"/>
        <end position="237"/>
    </location>
</feature>
<dbReference type="PANTHER" id="PTHR42091:SF1">
    <property type="entry name" value="CONSERVED GLYCINE-RICH PROTEIN (AFU_ORTHOLOGUE AFUA_7G02440)"/>
    <property type="match status" value="1"/>
</dbReference>
<name>A0AAD6DCD9_9EURO</name>
<accession>A0AAD6DCD9</accession>
<evidence type="ECO:0000259" key="4">
    <source>
        <dbReference type="Pfam" id="PF24866"/>
    </source>
</evidence>
<dbReference type="InterPro" id="IPR056634">
    <property type="entry name" value="DUF7732"/>
</dbReference>
<evidence type="ECO:0000256" key="3">
    <source>
        <dbReference type="SAM" id="SignalP"/>
    </source>
</evidence>
<feature type="compositionally biased region" description="Gly residues" evidence="1">
    <location>
        <begin position="47"/>
        <end position="69"/>
    </location>
</feature>